<reference evidence="5" key="1">
    <citation type="journal article" date="2017" name="Nat. Ecol. Evol.">
        <title>Genome expansion and lineage-specific genetic innovations in the forest pathogenic fungi Armillaria.</title>
        <authorList>
            <person name="Sipos G."/>
            <person name="Prasanna A.N."/>
            <person name="Walter M.C."/>
            <person name="O'Connor E."/>
            <person name="Balint B."/>
            <person name="Krizsan K."/>
            <person name="Kiss B."/>
            <person name="Hess J."/>
            <person name="Varga T."/>
            <person name="Slot J."/>
            <person name="Riley R."/>
            <person name="Boka B."/>
            <person name="Rigling D."/>
            <person name="Barry K."/>
            <person name="Lee J."/>
            <person name="Mihaltcheva S."/>
            <person name="LaButti K."/>
            <person name="Lipzen A."/>
            <person name="Waldron R."/>
            <person name="Moloney N.M."/>
            <person name="Sperisen C."/>
            <person name="Kredics L."/>
            <person name="Vagvoelgyi C."/>
            <person name="Patrignani A."/>
            <person name="Fitzpatrick D."/>
            <person name="Nagy I."/>
            <person name="Doyle S."/>
            <person name="Anderson J.B."/>
            <person name="Grigoriev I.V."/>
            <person name="Gueldener U."/>
            <person name="Muensterkoetter M."/>
            <person name="Nagy L.G."/>
        </authorList>
    </citation>
    <scope>NUCLEOTIDE SEQUENCE [LARGE SCALE GENOMIC DNA]</scope>
    <source>
        <strain evidence="5">Ar21-2</strain>
    </source>
</reference>
<dbReference type="Proteomes" id="UP000217790">
    <property type="component" value="Unassembled WGS sequence"/>
</dbReference>
<evidence type="ECO:0000259" key="3">
    <source>
        <dbReference type="PROSITE" id="PS51180"/>
    </source>
</evidence>
<feature type="compositionally biased region" description="Pro residues" evidence="2">
    <location>
        <begin position="762"/>
        <end position="771"/>
    </location>
</feature>
<dbReference type="InterPro" id="IPR025304">
    <property type="entry name" value="ALIX_V_dom"/>
</dbReference>
<protein>
    <submittedName>
        <fullName evidence="4">BRO1-domain-containing protein</fullName>
    </submittedName>
</protein>
<keyword evidence="5" id="KW-1185">Reference proteome</keyword>
<evidence type="ECO:0000256" key="1">
    <source>
        <dbReference type="ARBA" id="ARBA00038154"/>
    </source>
</evidence>
<dbReference type="OMA" id="VSHAEEM"/>
<dbReference type="Pfam" id="PF13949">
    <property type="entry name" value="ALIX_LYPXL_bnd"/>
    <property type="match status" value="1"/>
</dbReference>
<dbReference type="STRING" id="47427.A0A2H3E8D3"/>
<dbReference type="EMBL" id="KZ293650">
    <property type="protein sequence ID" value="PBK96833.1"/>
    <property type="molecule type" value="Genomic_DNA"/>
</dbReference>
<evidence type="ECO:0000313" key="4">
    <source>
        <dbReference type="EMBL" id="PBK96833.1"/>
    </source>
</evidence>
<dbReference type="Gene3D" id="1.20.120.560">
    <property type="entry name" value="alix/aip1 in complex with the ypdl late domain"/>
    <property type="match status" value="1"/>
</dbReference>
<dbReference type="PANTHER" id="PTHR23030:SF39">
    <property type="entry name" value="PROGRAMMED CELL DEATH 6-INTERACTING PROTEIN"/>
    <property type="match status" value="1"/>
</dbReference>
<dbReference type="Gene3D" id="1.25.40.280">
    <property type="entry name" value="alix/aip1 like domains"/>
    <property type="match status" value="1"/>
</dbReference>
<proteinExistence type="inferred from homology"/>
<dbReference type="SMART" id="SM01041">
    <property type="entry name" value="BRO1"/>
    <property type="match status" value="1"/>
</dbReference>
<feature type="region of interest" description="Disordered" evidence="2">
    <location>
        <begin position="735"/>
        <end position="816"/>
    </location>
</feature>
<dbReference type="GO" id="GO:0005768">
    <property type="term" value="C:endosome"/>
    <property type="evidence" value="ECO:0007669"/>
    <property type="project" value="TreeGrafter"/>
</dbReference>
<dbReference type="Pfam" id="PF03097">
    <property type="entry name" value="BRO1"/>
    <property type="match status" value="1"/>
</dbReference>
<dbReference type="PROSITE" id="PS51180">
    <property type="entry name" value="BRO1"/>
    <property type="match status" value="1"/>
</dbReference>
<dbReference type="OrthoDB" id="64867at2759"/>
<dbReference type="AlphaFoldDB" id="A0A2H3E8D3"/>
<dbReference type="InterPro" id="IPR038499">
    <property type="entry name" value="BRO1_sf"/>
</dbReference>
<comment type="similarity">
    <text evidence="1">Belongs to the palA/RIM20 family.</text>
</comment>
<accession>A0A2H3E8D3</accession>
<dbReference type="Gene3D" id="1.20.140.50">
    <property type="entry name" value="alix/aip1 like domains"/>
    <property type="match status" value="1"/>
</dbReference>
<evidence type="ECO:0000313" key="5">
    <source>
        <dbReference type="Proteomes" id="UP000217790"/>
    </source>
</evidence>
<dbReference type="InParanoid" id="A0A2H3E8D3"/>
<evidence type="ECO:0000256" key="2">
    <source>
        <dbReference type="SAM" id="MobiDB-lite"/>
    </source>
</evidence>
<organism evidence="4 5">
    <name type="scientific">Armillaria gallica</name>
    <name type="common">Bulbous honey fungus</name>
    <name type="synonym">Armillaria bulbosa</name>
    <dbReference type="NCBI Taxonomy" id="47427"/>
    <lineage>
        <taxon>Eukaryota</taxon>
        <taxon>Fungi</taxon>
        <taxon>Dikarya</taxon>
        <taxon>Basidiomycota</taxon>
        <taxon>Agaricomycotina</taxon>
        <taxon>Agaricomycetes</taxon>
        <taxon>Agaricomycetidae</taxon>
        <taxon>Agaricales</taxon>
        <taxon>Marasmiineae</taxon>
        <taxon>Physalacriaceae</taxon>
        <taxon>Armillaria</taxon>
    </lineage>
</organism>
<name>A0A2H3E8D3_ARMGA</name>
<dbReference type="InterPro" id="IPR004328">
    <property type="entry name" value="BRO1_dom"/>
</dbReference>
<feature type="domain" description="BRO1" evidence="3">
    <location>
        <begin position="6"/>
        <end position="406"/>
    </location>
</feature>
<sequence length="816" mass="91847">MSNLSNLLAIPFKNSYNLDLKEPARRYLQDHTSAHPDSFKVDINRWQELRRDSVGGTVHKDGTDKMNNYHAQLLSILTKLPSDIGLDISYAPVFSPNAIPVTLRSLAFERAAVLFNLAALYSQLASNEDRSHLEGIKRAISCYQSAAGTLSYLRTSALAELSDSPQEDDIPFDLDKSCIHSLEWLMLAQAQECFWQKAKIDGFKNALIARLAANTSATYKLSTSAIRDASPPVKSIFPSYWLAHIEAKQHHFEAVAQYRKSVEELENSSYGVEISRLQEAHNEANKAHDIARRGKVSQAVVQDIHSLVNAVKTALARAERDNDLIYHQDIPAVSALPPIPHAAIAQVTIPAGLSNPVKGTNMIFGELLGWGAQEAINIYNDRKKNLLQDQIVEPARELKDKADEMLTSHSLPASIEALERPVGLPPSLLKKAEEVRLENGPMKIESWFEDLQRQARHDFNILEEAMDILDTEASEDEAARKELPLNRPPSYEANIELIEKEKRYRTILDQAKASDDTVRRKWDEWENNITDLTLNESELEAMVPSSTASSRKTPESAITSRYARHLRVLLESLDTLHVDRDQYVRRAEALAEADDIYPRILKAASGIERLTKVQPATFEDVLDEELAKYDKFCEYIKESEQKQEDILSSIEADNEKFIKSRKDDPSVKEREHALQSLDLSYHKYREITNNLQEGIKFYNDLSGLLLQFKDSCKIWCNHRQQEIHALSQSLGSMSLQENDDAGDFSEEDIRDQPEAAEEPSAPSLPDPPSQPPQSAQPKKVFGKISSGLPPLNSSEWGFEEIKLPPGPSKKKSKMKA</sequence>
<dbReference type="PANTHER" id="PTHR23030">
    <property type="entry name" value="PCD6 INTERACTING PROTEIN-RELATED"/>
    <property type="match status" value="1"/>
</dbReference>
<feature type="compositionally biased region" description="Acidic residues" evidence="2">
    <location>
        <begin position="737"/>
        <end position="757"/>
    </location>
</feature>
<gene>
    <name evidence="4" type="ORF">ARMGADRAFT_988981</name>
</gene>
<dbReference type="CDD" id="cd09241">
    <property type="entry name" value="BRO1_ScRim20-like"/>
    <property type="match status" value="1"/>
</dbReference>